<accession>A0A6P7F5K4</accession>
<dbReference type="PANTHER" id="PTHR46331">
    <property type="entry name" value="VALACYCLOVIR HYDROLASE"/>
    <property type="match status" value="1"/>
</dbReference>
<reference evidence="2" key="2">
    <citation type="submission" date="2025-05" db="UniProtKB">
        <authorList>
            <consortium name="EnsemblMetazoa"/>
        </authorList>
    </citation>
    <scope>IDENTIFICATION</scope>
</reference>
<dbReference type="GeneID" id="114326777"/>
<dbReference type="Proteomes" id="UP001652700">
    <property type="component" value="Unplaced"/>
</dbReference>
<protein>
    <submittedName>
        <fullName evidence="4">Valacyclovir hydrolase isoform X1</fullName>
    </submittedName>
</protein>
<dbReference type="EnsemblMetazoa" id="XM_028275208.2">
    <property type="protein sequence ID" value="XP_028131009.1"/>
    <property type="gene ID" value="LOC114326777"/>
</dbReference>
<evidence type="ECO:0000313" key="3">
    <source>
        <dbReference type="Proteomes" id="UP001652700"/>
    </source>
</evidence>
<dbReference type="RefSeq" id="XP_028131009.1">
    <property type="nucleotide sequence ID" value="XM_028275208.1"/>
</dbReference>
<dbReference type="SUPFAM" id="SSF53474">
    <property type="entry name" value="alpha/beta-Hydrolases"/>
    <property type="match status" value="1"/>
</dbReference>
<dbReference type="Pfam" id="PF00561">
    <property type="entry name" value="Abhydrolase_1"/>
    <property type="match status" value="1"/>
</dbReference>
<dbReference type="GO" id="GO:0017171">
    <property type="term" value="F:serine hydrolase activity"/>
    <property type="evidence" value="ECO:0007669"/>
    <property type="project" value="TreeGrafter"/>
</dbReference>
<dbReference type="InParanoid" id="A0A6P7F5K4"/>
<organism evidence="4">
    <name type="scientific">Diabrotica virgifera virgifera</name>
    <name type="common">western corn rootworm</name>
    <dbReference type="NCBI Taxonomy" id="50390"/>
    <lineage>
        <taxon>Eukaryota</taxon>
        <taxon>Metazoa</taxon>
        <taxon>Ecdysozoa</taxon>
        <taxon>Arthropoda</taxon>
        <taxon>Hexapoda</taxon>
        <taxon>Insecta</taxon>
        <taxon>Pterygota</taxon>
        <taxon>Neoptera</taxon>
        <taxon>Endopterygota</taxon>
        <taxon>Coleoptera</taxon>
        <taxon>Polyphaga</taxon>
        <taxon>Cucujiformia</taxon>
        <taxon>Chrysomeloidea</taxon>
        <taxon>Chrysomelidae</taxon>
        <taxon>Galerucinae</taxon>
        <taxon>Diabroticina</taxon>
        <taxon>Diabroticites</taxon>
        <taxon>Diabrotica</taxon>
    </lineage>
</organism>
<name>A0A6P7F5K4_DIAVI</name>
<dbReference type="PRINTS" id="PR00111">
    <property type="entry name" value="ABHYDROLASE"/>
</dbReference>
<dbReference type="FunCoup" id="A0A6P7F5K4">
    <property type="interactions" value="189"/>
</dbReference>
<evidence type="ECO:0000313" key="4">
    <source>
        <dbReference type="RefSeq" id="XP_028131009.1"/>
    </source>
</evidence>
<dbReference type="Gene3D" id="3.40.50.1820">
    <property type="entry name" value="alpha/beta hydrolase"/>
    <property type="match status" value="1"/>
</dbReference>
<sequence>MCCNANIREALLLELLEDDIDLNVVGAAVEILAQSVDIDAMDMDTPDDFHNHVRLSKGRFQTQKIDVDGQTINYVKVGNGPKTVLCFPGALGTIWSDFKPQVENLDREKFTIVAWDPPGYGYSRPSNRKFGIHFYRNDAICAEKFMNTLGIDKYSLLGWSDGGISSMILAAAYPEKVEKLVCWGSNAYLVADEVKQCESLRDISKWSDKMKAPLVELYTEKGLSDMWNAWCDTCVKLYENGGDICKDDLKQIKCPVFILHGDKDPMIAAEHPDYLLSNIKMAKLHRFPNGKHNIHLRYAEEFNSLVTKFLLE</sequence>
<dbReference type="AlphaFoldDB" id="A0A6P7F5K4"/>
<evidence type="ECO:0000313" key="2">
    <source>
        <dbReference type="EnsemblMetazoa" id="XP_028131009.1"/>
    </source>
</evidence>
<reference evidence="4" key="1">
    <citation type="submission" date="2025-04" db="UniProtKB">
        <authorList>
            <consortium name="RefSeq"/>
        </authorList>
    </citation>
    <scope>IDENTIFICATION</scope>
    <source>
        <tissue evidence="4">Whole insect</tissue>
    </source>
</reference>
<feature type="domain" description="AB hydrolase-1" evidence="1">
    <location>
        <begin position="83"/>
        <end position="187"/>
    </location>
</feature>
<dbReference type="KEGG" id="dvv:114326777"/>
<dbReference type="PANTHER" id="PTHR46331:SF2">
    <property type="entry name" value="VALACYCLOVIR HYDROLASE"/>
    <property type="match status" value="1"/>
</dbReference>
<dbReference type="OrthoDB" id="19657at2759"/>
<proteinExistence type="predicted"/>
<dbReference type="InterPro" id="IPR029058">
    <property type="entry name" value="AB_hydrolase_fold"/>
</dbReference>
<evidence type="ECO:0000259" key="1">
    <source>
        <dbReference type="Pfam" id="PF00561"/>
    </source>
</evidence>
<keyword evidence="4" id="KW-0378">Hydrolase</keyword>
<dbReference type="InterPro" id="IPR000073">
    <property type="entry name" value="AB_hydrolase_1"/>
</dbReference>
<gene>
    <name evidence="4" type="primary">LOC114326777</name>
</gene>
<keyword evidence="3" id="KW-1185">Reference proteome</keyword>